<feature type="compositionally biased region" description="Basic and acidic residues" evidence="1">
    <location>
        <begin position="179"/>
        <end position="195"/>
    </location>
</feature>
<evidence type="ECO:0000313" key="3">
    <source>
        <dbReference type="Proteomes" id="UP000183667"/>
    </source>
</evidence>
<organism evidence="2 3">
    <name type="scientific">Burkholderia ubonensis</name>
    <dbReference type="NCBI Taxonomy" id="101571"/>
    <lineage>
        <taxon>Bacteria</taxon>
        <taxon>Pseudomonadati</taxon>
        <taxon>Pseudomonadota</taxon>
        <taxon>Betaproteobacteria</taxon>
        <taxon>Burkholderiales</taxon>
        <taxon>Burkholderiaceae</taxon>
        <taxon>Burkholderia</taxon>
        <taxon>Burkholderia cepacia complex</taxon>
    </lineage>
</organism>
<accession>A0ABD6QC53</accession>
<dbReference type="AlphaFoldDB" id="A0ABD6QC53"/>
<sequence length="205" mass="22852">MSERDIASFTEAYAKLPDRPMWVPVLVTDEKIIGLKIKRDQIMDRHIAAIREERRAGRLVPVDANYVPVEAVQIGAHLTRKDAIAYLERHGLAYDDEETATSSERGSSSVEAAHLALDTDPLALRSGTSKVGHPQFSAATKAAAVKRSKELEAAGEKDPRKRAAEEFGTTRRSIYDWVKAADDEKNKKQEKKRSMADLWPGRGKK</sequence>
<evidence type="ECO:0000256" key="1">
    <source>
        <dbReference type="SAM" id="MobiDB-lite"/>
    </source>
</evidence>
<protein>
    <submittedName>
        <fullName evidence="2">Uncharacterized protein</fullName>
    </submittedName>
</protein>
<dbReference type="RefSeq" id="WP_071766780.1">
    <property type="nucleotide sequence ID" value="NZ_MEAU01000001.1"/>
</dbReference>
<feature type="region of interest" description="Disordered" evidence="1">
    <location>
        <begin position="179"/>
        <end position="205"/>
    </location>
</feature>
<dbReference type="Proteomes" id="UP000183667">
    <property type="component" value="Unassembled WGS sequence"/>
</dbReference>
<gene>
    <name evidence="2" type="ORF">BGV66_01540</name>
</gene>
<name>A0ABD6QC53_9BURK</name>
<comment type="caution">
    <text evidence="2">The sequence shown here is derived from an EMBL/GenBank/DDBJ whole genome shotgun (WGS) entry which is preliminary data.</text>
</comment>
<reference evidence="3" key="1">
    <citation type="submission" date="2016-08" db="EMBL/GenBank/DDBJ databases">
        <title>Population biology and virulence potential of Burkholderia ubonensis.</title>
        <authorList>
            <person name="Price E.P."/>
            <person name="Currie B.J."/>
            <person name="Wagner D.M."/>
        </authorList>
    </citation>
    <scope>NUCLEOTIDE SEQUENCE [LARGE SCALE GENOMIC DNA]</scope>
    <source>
        <strain evidence="3">MSMB0103</strain>
    </source>
</reference>
<evidence type="ECO:0000313" key="2">
    <source>
        <dbReference type="EMBL" id="OJA51118.1"/>
    </source>
</evidence>
<proteinExistence type="predicted"/>
<dbReference type="EMBL" id="MEAU01000001">
    <property type="protein sequence ID" value="OJA51118.1"/>
    <property type="molecule type" value="Genomic_DNA"/>
</dbReference>